<dbReference type="EMBL" id="SJPR01000012">
    <property type="protein sequence ID" value="TWT92121.1"/>
    <property type="molecule type" value="Genomic_DNA"/>
</dbReference>
<dbReference type="PANTHER" id="PTHR36849:SF1">
    <property type="entry name" value="CYTOPLASMIC PROTEIN"/>
    <property type="match status" value="1"/>
</dbReference>
<proteinExistence type="predicted"/>
<sequence>MVCVAVAMRDTTGVRIARVYDAYQASDGYRVLVDRLWPRGVSRAAARIDDWAKNLAPSASLRRWFGHEPARFEAFRRFYIEELLSNPAAEEDRRRVLAHPMVTLLYAASTTKHNHAIVLREFLIRGGATAES</sequence>
<evidence type="ECO:0000313" key="1">
    <source>
        <dbReference type="EMBL" id="TWT92121.1"/>
    </source>
</evidence>
<comment type="caution">
    <text evidence="1">The sequence shown here is derived from an EMBL/GenBank/DDBJ whole genome shotgun (WGS) entry which is preliminary data.</text>
</comment>
<dbReference type="PANTHER" id="PTHR36849">
    <property type="entry name" value="CYTOPLASMIC PROTEIN-RELATED"/>
    <property type="match status" value="1"/>
</dbReference>
<reference evidence="1 2" key="1">
    <citation type="submission" date="2019-02" db="EMBL/GenBank/DDBJ databases">
        <title>Deep-cultivation of Planctomycetes and their phenomic and genomic characterization uncovers novel biology.</title>
        <authorList>
            <person name="Wiegand S."/>
            <person name="Jogler M."/>
            <person name="Boedeker C."/>
            <person name="Pinto D."/>
            <person name="Vollmers J."/>
            <person name="Rivas-Marin E."/>
            <person name="Kohn T."/>
            <person name="Peeters S.H."/>
            <person name="Heuer A."/>
            <person name="Rast P."/>
            <person name="Oberbeckmann S."/>
            <person name="Bunk B."/>
            <person name="Jeske O."/>
            <person name="Meyerdierks A."/>
            <person name="Storesund J.E."/>
            <person name="Kallscheuer N."/>
            <person name="Luecker S."/>
            <person name="Lage O.M."/>
            <person name="Pohl T."/>
            <person name="Merkel B.J."/>
            <person name="Hornburger P."/>
            <person name="Mueller R.-W."/>
            <person name="Bruemmer F."/>
            <person name="Labrenz M."/>
            <person name="Spormann A.M."/>
            <person name="Op Den Camp H."/>
            <person name="Overmann J."/>
            <person name="Amann R."/>
            <person name="Jetten M.S.M."/>
            <person name="Mascher T."/>
            <person name="Medema M.H."/>
            <person name="Devos D.P."/>
            <person name="Kaster A.-K."/>
            <person name="Ovreas L."/>
            <person name="Rohde M."/>
            <person name="Galperin M.Y."/>
            <person name="Jogler C."/>
        </authorList>
    </citation>
    <scope>NUCLEOTIDE SEQUENCE [LARGE SCALE GENOMIC DNA]</scope>
    <source>
        <strain evidence="1 2">Pla108</strain>
    </source>
</reference>
<dbReference type="Pfam" id="PF22752">
    <property type="entry name" value="DUF488-N3i"/>
    <property type="match status" value="1"/>
</dbReference>
<keyword evidence="2" id="KW-1185">Reference proteome</keyword>
<evidence type="ECO:0000313" key="2">
    <source>
        <dbReference type="Proteomes" id="UP000317421"/>
    </source>
</evidence>
<gene>
    <name evidence="1" type="ORF">Pla108_41310</name>
</gene>
<protein>
    <submittedName>
        <fullName evidence="1">Uncharacterized protein</fullName>
    </submittedName>
</protein>
<dbReference type="Proteomes" id="UP000317421">
    <property type="component" value="Unassembled WGS sequence"/>
</dbReference>
<organism evidence="1 2">
    <name type="scientific">Botrimarina colliarenosi</name>
    <dbReference type="NCBI Taxonomy" id="2528001"/>
    <lineage>
        <taxon>Bacteria</taxon>
        <taxon>Pseudomonadati</taxon>
        <taxon>Planctomycetota</taxon>
        <taxon>Planctomycetia</taxon>
        <taxon>Pirellulales</taxon>
        <taxon>Lacipirellulaceae</taxon>
        <taxon>Botrimarina</taxon>
    </lineage>
</organism>
<dbReference type="InterPro" id="IPR052552">
    <property type="entry name" value="YeaO-like"/>
</dbReference>
<accession>A0A5C5ZYN7</accession>
<dbReference type="AlphaFoldDB" id="A0A5C5ZYN7"/>
<name>A0A5C5ZYN7_9BACT</name>